<dbReference type="AlphaFoldDB" id="A0A7W7R3J6"/>
<dbReference type="InterPro" id="IPR023198">
    <property type="entry name" value="PGP-like_dom2"/>
</dbReference>
<evidence type="ECO:0000313" key="11">
    <source>
        <dbReference type="EMBL" id="MBB4924251.1"/>
    </source>
</evidence>
<dbReference type="PANTHER" id="PTHR46193:SF18">
    <property type="entry name" value="HEXITOL PHOSPHATASE B"/>
    <property type="match status" value="1"/>
</dbReference>
<reference evidence="11 12" key="1">
    <citation type="submission" date="2020-08" db="EMBL/GenBank/DDBJ databases">
        <title>Sequencing the genomes of 1000 actinobacteria strains.</title>
        <authorList>
            <person name="Klenk H.-P."/>
        </authorList>
    </citation>
    <scope>NUCLEOTIDE SEQUENCE [LARGE SCALE GENOMIC DNA]</scope>
    <source>
        <strain evidence="11 12">DSM 41654</strain>
    </source>
</reference>
<name>A0A7W7R3J6_KITKI</name>
<dbReference type="NCBIfam" id="TIGR02009">
    <property type="entry name" value="PGMB-YQAB-SF"/>
    <property type="match status" value="1"/>
</dbReference>
<dbReference type="NCBIfam" id="TIGR01509">
    <property type="entry name" value="HAD-SF-IA-v3"/>
    <property type="match status" value="1"/>
</dbReference>
<accession>A0A7W7R3J6</accession>
<dbReference type="EC" id="5.4.2.6" evidence="9"/>
<keyword evidence="7" id="KW-0119">Carbohydrate metabolism</keyword>
<keyword evidence="11" id="KW-0378">Hydrolase</keyword>
<dbReference type="InterPro" id="IPR010976">
    <property type="entry name" value="B-phosphoglucomutase_hydrolase"/>
</dbReference>
<evidence type="ECO:0000256" key="5">
    <source>
        <dbReference type="ARBA" id="ARBA00022842"/>
    </source>
</evidence>
<dbReference type="InterPro" id="IPR051600">
    <property type="entry name" value="Beta-PGM-like"/>
</dbReference>
<evidence type="ECO:0000256" key="4">
    <source>
        <dbReference type="ARBA" id="ARBA00022723"/>
    </source>
</evidence>
<proteinExistence type="inferred from homology"/>
<dbReference type="Gene3D" id="1.10.150.240">
    <property type="entry name" value="Putative phosphatase, domain 2"/>
    <property type="match status" value="1"/>
</dbReference>
<organism evidence="11 12">
    <name type="scientific">Kitasatospora kifunensis</name>
    <name type="common">Streptomyces kifunensis</name>
    <dbReference type="NCBI Taxonomy" id="58351"/>
    <lineage>
        <taxon>Bacteria</taxon>
        <taxon>Bacillati</taxon>
        <taxon>Actinomycetota</taxon>
        <taxon>Actinomycetes</taxon>
        <taxon>Kitasatosporales</taxon>
        <taxon>Streptomycetaceae</taxon>
        <taxon>Kitasatospora</taxon>
    </lineage>
</organism>
<evidence type="ECO:0000256" key="2">
    <source>
        <dbReference type="ARBA" id="ARBA00006171"/>
    </source>
</evidence>
<dbReference type="GO" id="GO:0008801">
    <property type="term" value="F:beta-phosphoglucomutase activity"/>
    <property type="evidence" value="ECO:0007669"/>
    <property type="project" value="UniProtKB-EC"/>
</dbReference>
<dbReference type="Gene3D" id="3.40.50.1000">
    <property type="entry name" value="HAD superfamily/HAD-like"/>
    <property type="match status" value="1"/>
</dbReference>
<dbReference type="Pfam" id="PF00702">
    <property type="entry name" value="Hydrolase"/>
    <property type="match status" value="1"/>
</dbReference>
<keyword evidence="5" id="KW-0460">Magnesium</keyword>
<sequence>MLGLPDHIRAYLFDLDGVLTQTAKVHAAAWKAMFDDFLREEARRTGDDFVPFDPVEDYDRYVDGRPRLDGTRTFLASRSIKLPEGSEADPPGTRSVYGLSTTKNDLVLRLIREQGVQPYPGSVEYLHRLRVLGLPRAVVSSSANCRDVLKAAGIDGLFDVVIDGVTAKREGLPGKPAPDTYLAAAKALGTAPEHAAVFEDALAGVASGRAGGFGTVVGVNRTGQREALLKNGADLVVDDLSELIEGAAQ</sequence>
<dbReference type="Proteomes" id="UP000540506">
    <property type="component" value="Unassembled WGS sequence"/>
</dbReference>
<evidence type="ECO:0000256" key="6">
    <source>
        <dbReference type="ARBA" id="ARBA00023235"/>
    </source>
</evidence>
<evidence type="ECO:0000256" key="8">
    <source>
        <dbReference type="ARBA" id="ARBA00044926"/>
    </source>
</evidence>
<keyword evidence="3" id="KW-0597">Phosphoprotein</keyword>
<dbReference type="GO" id="GO:0016787">
    <property type="term" value="F:hydrolase activity"/>
    <property type="evidence" value="ECO:0007669"/>
    <property type="project" value="UniProtKB-KW"/>
</dbReference>
<dbReference type="SUPFAM" id="SSF56784">
    <property type="entry name" value="HAD-like"/>
    <property type="match status" value="1"/>
</dbReference>
<evidence type="ECO:0000256" key="7">
    <source>
        <dbReference type="ARBA" id="ARBA00023277"/>
    </source>
</evidence>
<dbReference type="InterPro" id="IPR036412">
    <property type="entry name" value="HAD-like_sf"/>
</dbReference>
<comment type="caution">
    <text evidence="11">The sequence shown here is derived from an EMBL/GenBank/DDBJ whole genome shotgun (WGS) entry which is preliminary data.</text>
</comment>
<keyword evidence="4" id="KW-0479">Metal-binding</keyword>
<dbReference type="GO" id="GO:0046872">
    <property type="term" value="F:metal ion binding"/>
    <property type="evidence" value="ECO:0007669"/>
    <property type="project" value="UniProtKB-KW"/>
</dbReference>
<comment type="similarity">
    <text evidence="2">Belongs to the HAD-like hydrolase superfamily. CbbY/CbbZ/Gph/YieH family.</text>
</comment>
<keyword evidence="12" id="KW-1185">Reference proteome</keyword>
<gene>
    <name evidence="11" type="ORF">FHR34_003244</name>
</gene>
<dbReference type="InterPro" id="IPR023214">
    <property type="entry name" value="HAD_sf"/>
</dbReference>
<keyword evidence="6" id="KW-0413">Isomerase</keyword>
<comment type="cofactor">
    <cofactor evidence="1">
        <name>Mg(2+)</name>
        <dbReference type="ChEBI" id="CHEBI:18420"/>
    </cofactor>
</comment>
<dbReference type="InterPro" id="IPR006439">
    <property type="entry name" value="HAD-SF_hydro_IA"/>
</dbReference>
<dbReference type="SFLD" id="SFLDS00003">
    <property type="entry name" value="Haloacid_Dehalogenase"/>
    <property type="match status" value="1"/>
</dbReference>
<dbReference type="EMBL" id="JACHJV010000001">
    <property type="protein sequence ID" value="MBB4924251.1"/>
    <property type="molecule type" value="Genomic_DNA"/>
</dbReference>
<evidence type="ECO:0000256" key="1">
    <source>
        <dbReference type="ARBA" id="ARBA00001946"/>
    </source>
</evidence>
<evidence type="ECO:0000313" key="12">
    <source>
        <dbReference type="Proteomes" id="UP000540506"/>
    </source>
</evidence>
<dbReference type="RefSeq" id="WP_184936228.1">
    <property type="nucleotide sequence ID" value="NZ_JACHJV010000001.1"/>
</dbReference>
<evidence type="ECO:0000256" key="10">
    <source>
        <dbReference type="ARBA" id="ARBA00044991"/>
    </source>
</evidence>
<evidence type="ECO:0000256" key="9">
    <source>
        <dbReference type="ARBA" id="ARBA00044968"/>
    </source>
</evidence>
<dbReference type="PANTHER" id="PTHR46193">
    <property type="entry name" value="6-PHOSPHOGLUCONATE PHOSPHATASE"/>
    <property type="match status" value="1"/>
</dbReference>
<evidence type="ECO:0000256" key="3">
    <source>
        <dbReference type="ARBA" id="ARBA00022553"/>
    </source>
</evidence>
<comment type="catalytic activity">
    <reaction evidence="8">
        <text>beta-D-glucose 1-phosphate = beta-D-glucose 6-phosphate</text>
        <dbReference type="Rhea" id="RHEA:20113"/>
        <dbReference type="ChEBI" id="CHEBI:57684"/>
        <dbReference type="ChEBI" id="CHEBI:58247"/>
        <dbReference type="EC" id="5.4.2.6"/>
    </reaction>
</comment>
<dbReference type="SFLD" id="SFLDG01129">
    <property type="entry name" value="C1.5:_HAD__Beta-PGM__Phosphata"/>
    <property type="match status" value="1"/>
</dbReference>
<protein>
    <recommendedName>
        <fullName evidence="10">Beta-phosphoglucomutase</fullName>
        <ecNumber evidence="9">5.4.2.6</ecNumber>
    </recommendedName>
</protein>